<keyword evidence="2" id="KW-0812">Transmembrane</keyword>
<dbReference type="RefSeq" id="WP_141915317.1">
    <property type="nucleotide sequence ID" value="NZ_BAAAYS010000013.1"/>
</dbReference>
<organism evidence="3 4">
    <name type="scientific">Klugiella xanthotipulae</name>
    <dbReference type="NCBI Taxonomy" id="244735"/>
    <lineage>
        <taxon>Bacteria</taxon>
        <taxon>Bacillati</taxon>
        <taxon>Actinomycetota</taxon>
        <taxon>Actinomycetes</taxon>
        <taxon>Micrococcales</taxon>
        <taxon>Microbacteriaceae</taxon>
        <taxon>Klugiella</taxon>
    </lineage>
</organism>
<name>A0A543I4K7_9MICO</name>
<keyword evidence="4" id="KW-1185">Reference proteome</keyword>
<evidence type="ECO:0000256" key="2">
    <source>
        <dbReference type="SAM" id="Phobius"/>
    </source>
</evidence>
<evidence type="ECO:0000313" key="3">
    <source>
        <dbReference type="EMBL" id="TQM65528.1"/>
    </source>
</evidence>
<dbReference type="AlphaFoldDB" id="A0A543I4K7"/>
<feature type="region of interest" description="Disordered" evidence="1">
    <location>
        <begin position="1"/>
        <end position="40"/>
    </location>
</feature>
<feature type="compositionally biased region" description="Basic and acidic residues" evidence="1">
    <location>
        <begin position="252"/>
        <end position="278"/>
    </location>
</feature>
<sequence>MTDPTIARTSDSTDPSVGSGAEGVPSPVERPAEPVTTTSAAQEAAGRLLNVNARRRKVRRWLFWGTLPVSILAGVLVIKLLSLYAFAHMAIASYMAGDYEDTIRQSSWQAPLNWFEPFKAPFNLGVGLAAAGKLTEAQDAFEEALPLAEGLEVCGVRFNLALVLELRGDESKADGNIADSTVRYREALEVLDAAPEECNSDEADQKSSDPNRSMGDSLDETEERLQQKQDQNEGSGKGDTDPQDEGEGTEAEGEKPQETPKDTPTEEQLKELEQKLGEGAEELQDYDTENRGDQEGPSGADKPW</sequence>
<dbReference type="OrthoDB" id="3712155at2"/>
<feature type="transmembrane region" description="Helical" evidence="2">
    <location>
        <begin position="61"/>
        <end position="86"/>
    </location>
</feature>
<reference evidence="3 4" key="1">
    <citation type="submission" date="2019-06" db="EMBL/GenBank/DDBJ databases">
        <title>Sequencing the genomes of 1000 actinobacteria strains.</title>
        <authorList>
            <person name="Klenk H.-P."/>
        </authorList>
    </citation>
    <scope>NUCLEOTIDE SEQUENCE [LARGE SCALE GENOMIC DNA]</scope>
    <source>
        <strain evidence="3 4">DSM 18031</strain>
    </source>
</reference>
<accession>A0A543I4K7</accession>
<proteinExistence type="predicted"/>
<feature type="compositionally biased region" description="Polar residues" evidence="1">
    <location>
        <begin position="7"/>
        <end position="16"/>
    </location>
</feature>
<keyword evidence="2" id="KW-1133">Transmembrane helix</keyword>
<dbReference type="InterPro" id="IPR011990">
    <property type="entry name" value="TPR-like_helical_dom_sf"/>
</dbReference>
<feature type="compositionally biased region" description="Basic and acidic residues" evidence="1">
    <location>
        <begin position="223"/>
        <end position="240"/>
    </location>
</feature>
<feature type="compositionally biased region" description="Acidic residues" evidence="1">
    <location>
        <begin position="241"/>
        <end position="251"/>
    </location>
</feature>
<comment type="caution">
    <text evidence="3">The sequence shown here is derived from an EMBL/GenBank/DDBJ whole genome shotgun (WGS) entry which is preliminary data.</text>
</comment>
<gene>
    <name evidence="3" type="ORF">FB466_0332</name>
</gene>
<dbReference type="SUPFAM" id="SSF48452">
    <property type="entry name" value="TPR-like"/>
    <property type="match status" value="1"/>
</dbReference>
<evidence type="ECO:0000313" key="4">
    <source>
        <dbReference type="Proteomes" id="UP000318331"/>
    </source>
</evidence>
<dbReference type="Gene3D" id="1.25.40.10">
    <property type="entry name" value="Tetratricopeptide repeat domain"/>
    <property type="match status" value="1"/>
</dbReference>
<keyword evidence="2" id="KW-0472">Membrane</keyword>
<dbReference type="Proteomes" id="UP000318331">
    <property type="component" value="Unassembled WGS sequence"/>
</dbReference>
<feature type="region of interest" description="Disordered" evidence="1">
    <location>
        <begin position="193"/>
        <end position="304"/>
    </location>
</feature>
<evidence type="ECO:0008006" key="5">
    <source>
        <dbReference type="Google" id="ProtNLM"/>
    </source>
</evidence>
<evidence type="ECO:0000256" key="1">
    <source>
        <dbReference type="SAM" id="MobiDB-lite"/>
    </source>
</evidence>
<dbReference type="EMBL" id="VFPN01000001">
    <property type="protein sequence ID" value="TQM65528.1"/>
    <property type="molecule type" value="Genomic_DNA"/>
</dbReference>
<protein>
    <recommendedName>
        <fullName evidence="5">Tetratricopeptide repeat protein</fullName>
    </recommendedName>
</protein>